<keyword evidence="1" id="KW-0472">Membrane</keyword>
<dbReference type="SUPFAM" id="SSF48726">
    <property type="entry name" value="Immunoglobulin"/>
    <property type="match status" value="2"/>
</dbReference>
<dbReference type="Gene3D" id="2.60.40.10">
    <property type="entry name" value="Immunoglobulins"/>
    <property type="match status" value="2"/>
</dbReference>
<accession>A0A3Q3F1Y6</accession>
<dbReference type="InterPro" id="IPR036179">
    <property type="entry name" value="Ig-like_dom_sf"/>
</dbReference>
<dbReference type="InterPro" id="IPR003599">
    <property type="entry name" value="Ig_sub"/>
</dbReference>
<dbReference type="PANTHER" id="PTHR46484:SF1">
    <property type="entry name" value="SCHWANN CELL MYELIN PROTEIN-RELATED"/>
    <property type="match status" value="1"/>
</dbReference>
<dbReference type="InParanoid" id="A0A3Q3F1Y6"/>
<dbReference type="SMART" id="SM00409">
    <property type="entry name" value="IG"/>
    <property type="match status" value="2"/>
</dbReference>
<dbReference type="Ensembl" id="ENSLBET00000014369.1">
    <property type="protein sequence ID" value="ENSLBEP00000013618.1"/>
    <property type="gene ID" value="ENSLBEG00000010529.1"/>
</dbReference>
<dbReference type="PANTHER" id="PTHR46484">
    <property type="entry name" value="SI:CH211-171H4.5-RELATED"/>
    <property type="match status" value="1"/>
</dbReference>
<evidence type="ECO:0000259" key="2">
    <source>
        <dbReference type="PROSITE" id="PS50835"/>
    </source>
</evidence>
<keyword evidence="1" id="KW-0812">Transmembrane</keyword>
<organism evidence="3 4">
    <name type="scientific">Labrus bergylta</name>
    <name type="common">ballan wrasse</name>
    <dbReference type="NCBI Taxonomy" id="56723"/>
    <lineage>
        <taxon>Eukaryota</taxon>
        <taxon>Metazoa</taxon>
        <taxon>Chordata</taxon>
        <taxon>Craniata</taxon>
        <taxon>Vertebrata</taxon>
        <taxon>Euteleostomi</taxon>
        <taxon>Actinopterygii</taxon>
        <taxon>Neopterygii</taxon>
        <taxon>Teleostei</taxon>
        <taxon>Neoteleostei</taxon>
        <taxon>Acanthomorphata</taxon>
        <taxon>Eupercaria</taxon>
        <taxon>Labriformes</taxon>
        <taxon>Labridae</taxon>
        <taxon>Labrus</taxon>
    </lineage>
</organism>
<reference evidence="3" key="1">
    <citation type="submission" date="2025-08" db="UniProtKB">
        <authorList>
            <consortium name="Ensembl"/>
        </authorList>
    </citation>
    <scope>IDENTIFICATION</scope>
</reference>
<protein>
    <submittedName>
        <fullName evidence="3">Sialoadhesin-like</fullName>
    </submittedName>
</protein>
<dbReference type="STRING" id="56723.ENSLBEP00000013618"/>
<evidence type="ECO:0000313" key="3">
    <source>
        <dbReference type="Ensembl" id="ENSLBEP00000013618.1"/>
    </source>
</evidence>
<sequence>MAGYEKYSYTANSVSIAMISEPEQVIFSVKNELKEGETVSASCSVYHSCPASPPVFNWSHSGENVFQQQQLDAGQWKATSTLTFNPTATSTLTFNPTHVDHEKNLQCSVRYKGGKHQTESKKLNVKYAPVNVKVEYKSEVKEGESVRMECSSDANPPASYEWHNETGDQLFHGKVYTLHNASRHTGALYCTAINTIARNKSSPVQLNVLHAPEIKNMSSCYAEADVVKCVCIAESRPASTVHFVLSDKVMPKAKVEKHGLVTIGTLQVEFGSSGFVRCFANNTQGSADLTLYFLVNSKMQNIYISIAIGAGGILVILLIAVGVKKCRGRSVDAATTALSTMKAAKDVEHPQYATTTTKRIEKTYDDDDCLGAVYANEPVYGNMETDLDDAIYANM</sequence>
<feature type="domain" description="Ig-like" evidence="2">
    <location>
        <begin position="129"/>
        <end position="207"/>
    </location>
</feature>
<dbReference type="PROSITE" id="PS50835">
    <property type="entry name" value="IG_LIKE"/>
    <property type="match status" value="2"/>
</dbReference>
<feature type="domain" description="Ig-like" evidence="2">
    <location>
        <begin position="22"/>
        <end position="124"/>
    </location>
</feature>
<proteinExistence type="predicted"/>
<dbReference type="AlphaFoldDB" id="A0A3Q3F1Y6"/>
<name>A0A3Q3F1Y6_9LABR</name>
<keyword evidence="4" id="KW-1185">Reference proteome</keyword>
<evidence type="ECO:0000256" key="1">
    <source>
        <dbReference type="SAM" id="Phobius"/>
    </source>
</evidence>
<dbReference type="InterPro" id="IPR013783">
    <property type="entry name" value="Ig-like_fold"/>
</dbReference>
<dbReference type="GeneTree" id="ENSGT01150000286924"/>
<feature type="transmembrane region" description="Helical" evidence="1">
    <location>
        <begin position="302"/>
        <end position="323"/>
    </location>
</feature>
<reference evidence="3" key="2">
    <citation type="submission" date="2025-09" db="UniProtKB">
        <authorList>
            <consortium name="Ensembl"/>
        </authorList>
    </citation>
    <scope>IDENTIFICATION</scope>
</reference>
<evidence type="ECO:0000313" key="4">
    <source>
        <dbReference type="Proteomes" id="UP000261660"/>
    </source>
</evidence>
<dbReference type="Proteomes" id="UP000261660">
    <property type="component" value="Unplaced"/>
</dbReference>
<dbReference type="Pfam" id="PF13895">
    <property type="entry name" value="Ig_2"/>
    <property type="match status" value="1"/>
</dbReference>
<keyword evidence="1" id="KW-1133">Transmembrane helix</keyword>
<dbReference type="InterPro" id="IPR007110">
    <property type="entry name" value="Ig-like_dom"/>
</dbReference>